<keyword evidence="1" id="KW-0732">Signal</keyword>
<dbReference type="InterPro" id="IPR018247">
    <property type="entry name" value="EF_Hand_1_Ca_BS"/>
</dbReference>
<evidence type="ECO:0000313" key="2">
    <source>
        <dbReference type="EMBL" id="NHZ40633.1"/>
    </source>
</evidence>
<dbReference type="RefSeq" id="WP_167076456.1">
    <property type="nucleotide sequence ID" value="NZ_VVIW01000005.1"/>
</dbReference>
<dbReference type="PROSITE" id="PS00018">
    <property type="entry name" value="EF_HAND_1"/>
    <property type="match status" value="2"/>
</dbReference>
<proteinExistence type="predicted"/>
<dbReference type="Proteomes" id="UP000819052">
    <property type="component" value="Unassembled WGS sequence"/>
</dbReference>
<evidence type="ECO:0000313" key="3">
    <source>
        <dbReference type="Proteomes" id="UP000819052"/>
    </source>
</evidence>
<organism evidence="2 3">
    <name type="scientific">Massilia aquatica</name>
    <dbReference type="NCBI Taxonomy" id="2609000"/>
    <lineage>
        <taxon>Bacteria</taxon>
        <taxon>Pseudomonadati</taxon>
        <taxon>Pseudomonadota</taxon>
        <taxon>Betaproteobacteria</taxon>
        <taxon>Burkholderiales</taxon>
        <taxon>Oxalobacteraceae</taxon>
        <taxon>Telluria group</taxon>
        <taxon>Massilia</taxon>
    </lineage>
</organism>
<feature type="signal peptide" evidence="1">
    <location>
        <begin position="1"/>
        <end position="23"/>
    </location>
</feature>
<feature type="chain" id="PRO_5046560805" description="EF-hand domain-containing protein" evidence="1">
    <location>
        <begin position="24"/>
        <end position="344"/>
    </location>
</feature>
<gene>
    <name evidence="2" type="ORF">F1609_10780</name>
</gene>
<evidence type="ECO:0008006" key="4">
    <source>
        <dbReference type="Google" id="ProtNLM"/>
    </source>
</evidence>
<comment type="caution">
    <text evidence="2">The sequence shown here is derived from an EMBL/GenBank/DDBJ whole genome shotgun (WGS) entry which is preliminary data.</text>
</comment>
<name>A0ABX0M0J2_9BURK</name>
<protein>
    <recommendedName>
        <fullName evidence="4">EF-hand domain-containing protein</fullName>
    </recommendedName>
</protein>
<dbReference type="EMBL" id="VVIW01000005">
    <property type="protein sequence ID" value="NHZ40633.1"/>
    <property type="molecule type" value="Genomic_DNA"/>
</dbReference>
<reference evidence="2 3" key="1">
    <citation type="submission" date="2019-09" db="EMBL/GenBank/DDBJ databases">
        <title>Taxonomy of Antarctic Massilia spp.: description of Massilia rubra sp. nov., Massilia aquatica sp. nov., Massilia mucilaginosa sp. nov., Massilia frigida sp. nov. isolated from streams, lakes and regoliths.</title>
        <authorList>
            <person name="Holochova P."/>
            <person name="Sedlacek I."/>
            <person name="Kralova S."/>
            <person name="Maslanova I."/>
            <person name="Busse H.-J."/>
            <person name="Stankova E."/>
            <person name="Vrbovska V."/>
            <person name="Kovarovic V."/>
            <person name="Bartak M."/>
            <person name="Svec P."/>
            <person name="Pantucek R."/>
        </authorList>
    </citation>
    <scope>NUCLEOTIDE SEQUENCE [LARGE SCALE GENOMIC DNA]</scope>
    <source>
        <strain evidence="2 3">CCM 8693</strain>
    </source>
</reference>
<sequence length="344" mass="37732">MQAIHQRRAVLAVLLASAGAALAQEQHGHAEFCAPATKPTPVLSTSDFDGDGTVTRNDIRLLRQQLRSGQYIAFFDRNADRLLDRKDIAIATAEAGSQSTQLDRQLAAAYARTKAYRNIRSAIRAGFVPWTPSFHGHGAHWVQRPEKGSLGYAFDPGAPEGLNYDAKGRLWAVFYYSGPSPTRLDGTKYPPGDSFVPFAHLYGDGFAGEQDVWHHHNGVCFTGLNYEHPTLDARKLSFRQGLSPKQCLPGNAVAKGLPVAPDVKWTPQFHMLHAWIYELNRCGTFAHAHPDLAPGSPPLESSLATPNVDPQDPHPAYPFARGTMCAWLGELGQVAPFCTQQKQE</sequence>
<keyword evidence="3" id="KW-1185">Reference proteome</keyword>
<evidence type="ECO:0000256" key="1">
    <source>
        <dbReference type="SAM" id="SignalP"/>
    </source>
</evidence>
<accession>A0ABX0M0J2</accession>